<keyword evidence="2" id="KW-0547">Nucleotide-binding</keyword>
<dbReference type="RefSeq" id="YP_009101363.1">
    <property type="nucleotide sequence ID" value="NC_025445.1"/>
</dbReference>
<dbReference type="Gene3D" id="3.40.50.300">
    <property type="entry name" value="P-loop containing nucleotide triphosphate hydrolases"/>
    <property type="match status" value="1"/>
</dbReference>
<protein>
    <submittedName>
        <fullName evidence="2">DNA helicase</fullName>
    </submittedName>
</protein>
<organism evidence="2 3">
    <name type="scientific">Escherichia phage J8-65</name>
    <dbReference type="NCBI Taxonomy" id="1536597"/>
    <lineage>
        <taxon>Viruses</taxon>
        <taxon>Duplodnaviria</taxon>
        <taxon>Heunggongvirae</taxon>
        <taxon>Uroviricota</taxon>
        <taxon>Caudoviricetes</taxon>
        <taxon>Autographivirales</taxon>
        <taxon>Autoscriptoviridae</taxon>
        <taxon>Stentvirinae</taxon>
        <taxon>Bonnellvirus</taxon>
        <taxon>Bonnellvirus smaasur</taxon>
        <taxon>Bonnellvirus J865</taxon>
    </lineage>
</organism>
<dbReference type="GO" id="GO:0006260">
    <property type="term" value="P:DNA replication"/>
    <property type="evidence" value="ECO:0007669"/>
    <property type="project" value="InterPro"/>
</dbReference>
<dbReference type="Pfam" id="PF03796">
    <property type="entry name" value="DnaB_C"/>
    <property type="match status" value="1"/>
</dbReference>
<evidence type="ECO:0000313" key="2">
    <source>
        <dbReference type="EMBL" id="AIM40516.1"/>
    </source>
</evidence>
<accession>A0A088FAB8</accession>
<dbReference type="GeneID" id="22277663"/>
<dbReference type="Proteomes" id="UP000029367">
    <property type="component" value="Segment"/>
</dbReference>
<dbReference type="OrthoDB" id="8207at10239"/>
<keyword evidence="2" id="KW-0067">ATP-binding</keyword>
<evidence type="ECO:0000259" key="1">
    <source>
        <dbReference type="Pfam" id="PF03796"/>
    </source>
</evidence>
<keyword evidence="3" id="KW-1185">Reference proteome</keyword>
<keyword evidence="2" id="KW-0378">Hydrolase</keyword>
<dbReference type="KEGG" id="vg:22277663"/>
<dbReference type="EMBL" id="KM247287">
    <property type="protein sequence ID" value="AIM40516.1"/>
    <property type="molecule type" value="Genomic_DNA"/>
</dbReference>
<proteinExistence type="predicted"/>
<dbReference type="GO" id="GO:0005524">
    <property type="term" value="F:ATP binding"/>
    <property type="evidence" value="ECO:0007669"/>
    <property type="project" value="InterPro"/>
</dbReference>
<dbReference type="InterPro" id="IPR007694">
    <property type="entry name" value="DNA_helicase_DnaB-like_C"/>
</dbReference>
<reference evidence="2 3" key="1">
    <citation type="submission" date="2014-07" db="EMBL/GenBank/DDBJ databases">
        <title>Synergy as a Rationale for Phage Therapy using Phage Cocktails.</title>
        <authorList>
            <person name="Schmerer M."/>
            <person name="Molineux I.J."/>
            <person name="Bull J.J."/>
        </authorList>
    </citation>
    <scope>NUCLEOTIDE SEQUENCE [LARGE SCALE GENOMIC DNA]</scope>
</reference>
<dbReference type="GO" id="GO:0003678">
    <property type="term" value="F:DNA helicase activity"/>
    <property type="evidence" value="ECO:0007669"/>
    <property type="project" value="InterPro"/>
</dbReference>
<name>A0A088FAB8_9CAUD</name>
<dbReference type="InterPro" id="IPR027417">
    <property type="entry name" value="P-loop_NTPase"/>
</dbReference>
<feature type="domain" description="SF4 helicase" evidence="1">
    <location>
        <begin position="164"/>
        <end position="375"/>
    </location>
</feature>
<sequence length="421" mass="46579">MLDKLLLSVMRERGKYNSLRHAIPEDTMSQTTGYMLRAYGSYFEAFPDSDYVDMETLGTHVRLKTGSTPEQMAAFESLCQQLKEYQPTKQQTEGIIDQLVELDTAGKVNLLAQRYDNGDEIDFIYELGRLAEGARRSRGQSSVTDYVDDDVVDIINRTDDDHGFKFGLMCLQDSVRVLLPGDSVAIGARPDSGKTSFIAFNLTRMAATAAKLYPGRPILWFNNEGQGINIIPRIYQAALGCTLPELKALGADRKKLHEKYAKALNAPANIIRVKDMHGATLAKAEQVIEAMNPCIVVWDMLANFKLSVADANSNKASQVEQLWQEVRELAVRHDFVSLATVQVSADGADDMFPALDALKDSKTGIQGATDVIVMLGSVDDPALAARRGVSTPKNKRQIAGRPSNVRSQVHFYADKCQFEDM</sequence>
<evidence type="ECO:0000313" key="3">
    <source>
        <dbReference type="Proteomes" id="UP000029367"/>
    </source>
</evidence>
<keyword evidence="2" id="KW-0347">Helicase</keyword>
<dbReference type="SUPFAM" id="SSF52540">
    <property type="entry name" value="P-loop containing nucleoside triphosphate hydrolases"/>
    <property type="match status" value="1"/>
</dbReference>